<dbReference type="GO" id="GO:0045505">
    <property type="term" value="F:dynein intermediate chain binding"/>
    <property type="evidence" value="ECO:0007669"/>
    <property type="project" value="InterPro"/>
</dbReference>
<feature type="domain" description="Dynein heavy chain AAA 5 extension" evidence="1">
    <location>
        <begin position="34"/>
        <end position="162"/>
    </location>
</feature>
<dbReference type="GO" id="GO:0030286">
    <property type="term" value="C:dynein complex"/>
    <property type="evidence" value="ECO:0007669"/>
    <property type="project" value="InterPro"/>
</dbReference>
<dbReference type="Proteomes" id="UP000036403">
    <property type="component" value="Unassembled WGS sequence"/>
</dbReference>
<dbReference type="Gene3D" id="1.10.472.130">
    <property type="match status" value="1"/>
</dbReference>
<accession>A0A0J7KXV5</accession>
<comment type="caution">
    <text evidence="2">The sequence shown here is derived from an EMBL/GenBank/DDBJ whole genome shotgun (WGS) entry which is preliminary data.</text>
</comment>
<evidence type="ECO:0000313" key="2">
    <source>
        <dbReference type="EMBL" id="KMQ95387.1"/>
    </source>
</evidence>
<dbReference type="InterPro" id="IPR041466">
    <property type="entry name" value="Dynein_AAA5_ext"/>
</dbReference>
<dbReference type="GO" id="GO:0051959">
    <property type="term" value="F:dynein light intermediate chain binding"/>
    <property type="evidence" value="ECO:0007669"/>
    <property type="project" value="InterPro"/>
</dbReference>
<evidence type="ECO:0000259" key="1">
    <source>
        <dbReference type="Pfam" id="PF17852"/>
    </source>
</evidence>
<gene>
    <name evidence="2" type="ORF">RF55_4399</name>
</gene>
<organism evidence="2 3">
    <name type="scientific">Lasius niger</name>
    <name type="common">Black garden ant</name>
    <dbReference type="NCBI Taxonomy" id="67767"/>
    <lineage>
        <taxon>Eukaryota</taxon>
        <taxon>Metazoa</taxon>
        <taxon>Ecdysozoa</taxon>
        <taxon>Arthropoda</taxon>
        <taxon>Hexapoda</taxon>
        <taxon>Insecta</taxon>
        <taxon>Pterygota</taxon>
        <taxon>Neoptera</taxon>
        <taxon>Endopterygota</taxon>
        <taxon>Hymenoptera</taxon>
        <taxon>Apocrita</taxon>
        <taxon>Aculeata</taxon>
        <taxon>Formicoidea</taxon>
        <taxon>Formicidae</taxon>
        <taxon>Formicinae</taxon>
        <taxon>Lasius</taxon>
        <taxon>Lasius</taxon>
    </lineage>
</organism>
<dbReference type="PANTHER" id="PTHR45703">
    <property type="entry name" value="DYNEIN HEAVY CHAIN"/>
    <property type="match status" value="1"/>
</dbReference>
<sequence>MIYVEPVVLGWRPILDSWIRGLNPIWAANQEKVINELFHWLMDLCLEFIRKECRTTISAGEIHRAVSTMSIFQLLIENAIEDNPKIFDQYLIVWFQAAMIVSIVWGAAGTLDLESRHKFDTFYLSVWRGECQKSPVPIIVTSDPISLPSEDPIHDQYYRSESTKKYYRIVM</sequence>
<dbReference type="Pfam" id="PF17852">
    <property type="entry name" value="Dynein_AAA_lid"/>
    <property type="match status" value="1"/>
</dbReference>
<dbReference type="GO" id="GO:0007018">
    <property type="term" value="P:microtubule-based movement"/>
    <property type="evidence" value="ECO:0007669"/>
    <property type="project" value="InterPro"/>
</dbReference>
<dbReference type="OrthoDB" id="5593012at2759"/>
<dbReference type="InterPro" id="IPR026983">
    <property type="entry name" value="DHC"/>
</dbReference>
<evidence type="ECO:0000313" key="3">
    <source>
        <dbReference type="Proteomes" id="UP000036403"/>
    </source>
</evidence>
<reference evidence="2 3" key="1">
    <citation type="submission" date="2015-04" db="EMBL/GenBank/DDBJ databases">
        <title>Lasius niger genome sequencing.</title>
        <authorList>
            <person name="Konorov E.A."/>
            <person name="Nikitin M.A."/>
            <person name="Kirill M.V."/>
            <person name="Chang P."/>
        </authorList>
    </citation>
    <scope>NUCLEOTIDE SEQUENCE [LARGE SCALE GENOMIC DNA]</scope>
    <source>
        <tissue evidence="2">Whole</tissue>
    </source>
</reference>
<proteinExistence type="predicted"/>
<dbReference type="EMBL" id="LBMM01002017">
    <property type="protein sequence ID" value="KMQ95387.1"/>
    <property type="molecule type" value="Genomic_DNA"/>
</dbReference>
<keyword evidence="3" id="KW-1185">Reference proteome</keyword>
<name>A0A0J7KXV5_LASNI</name>
<protein>
    <submittedName>
        <fullName evidence="2">Dynein heavy chain axonemal-like protein</fullName>
    </submittedName>
</protein>
<dbReference type="AlphaFoldDB" id="A0A0J7KXV5"/>
<dbReference type="STRING" id="67767.A0A0J7KXV5"/>
<dbReference type="PaxDb" id="67767-A0A0J7KXV5"/>